<organism evidence="8 9">
    <name type="scientific">Helobdella robusta</name>
    <name type="common">Californian leech</name>
    <dbReference type="NCBI Taxonomy" id="6412"/>
    <lineage>
        <taxon>Eukaryota</taxon>
        <taxon>Metazoa</taxon>
        <taxon>Spiralia</taxon>
        <taxon>Lophotrochozoa</taxon>
        <taxon>Annelida</taxon>
        <taxon>Clitellata</taxon>
        <taxon>Hirudinea</taxon>
        <taxon>Rhynchobdellida</taxon>
        <taxon>Glossiphoniidae</taxon>
        <taxon>Helobdella</taxon>
    </lineage>
</organism>
<dbReference type="GO" id="GO:0072659">
    <property type="term" value="P:protein localization to plasma membrane"/>
    <property type="evidence" value="ECO:0000318"/>
    <property type="project" value="GO_Central"/>
</dbReference>
<evidence type="ECO:0000256" key="2">
    <source>
        <dbReference type="ARBA" id="ARBA00022692"/>
    </source>
</evidence>
<name>T1F2H5_HELRO</name>
<reference evidence="8" key="3">
    <citation type="submission" date="2015-06" db="UniProtKB">
        <authorList>
            <consortium name="EnsemblMetazoa"/>
        </authorList>
    </citation>
    <scope>IDENTIFICATION</scope>
</reference>
<dbReference type="CTD" id="20203025"/>
<dbReference type="InParanoid" id="T1F2H5"/>
<dbReference type="AlphaFoldDB" id="T1F2H5"/>
<dbReference type="GO" id="GO:0005886">
    <property type="term" value="C:plasma membrane"/>
    <property type="evidence" value="ECO:0000318"/>
    <property type="project" value="GO_Central"/>
</dbReference>
<evidence type="ECO:0000256" key="6">
    <source>
        <dbReference type="SAM" id="Phobius"/>
    </source>
</evidence>
<dbReference type="GeneID" id="20203025"/>
<keyword evidence="2 6" id="KW-0812">Transmembrane</keyword>
<dbReference type="GO" id="GO:0051604">
    <property type="term" value="P:protein maturation"/>
    <property type="evidence" value="ECO:0000318"/>
    <property type="project" value="GO_Central"/>
</dbReference>
<dbReference type="EnsemblMetazoa" id="HelroT169962">
    <property type="protein sequence ID" value="HelroP169962"/>
    <property type="gene ID" value="HelroG169962"/>
</dbReference>
<reference evidence="9" key="1">
    <citation type="submission" date="2012-12" db="EMBL/GenBank/DDBJ databases">
        <authorList>
            <person name="Hellsten U."/>
            <person name="Grimwood J."/>
            <person name="Chapman J.A."/>
            <person name="Shapiro H."/>
            <person name="Aerts A."/>
            <person name="Otillar R.P."/>
            <person name="Terry A.Y."/>
            <person name="Boore J.L."/>
            <person name="Simakov O."/>
            <person name="Marletaz F."/>
            <person name="Cho S.-J."/>
            <person name="Edsinger-Gonzales E."/>
            <person name="Havlak P."/>
            <person name="Kuo D.-H."/>
            <person name="Larsson T."/>
            <person name="Lv J."/>
            <person name="Arendt D."/>
            <person name="Savage R."/>
            <person name="Osoegawa K."/>
            <person name="de Jong P."/>
            <person name="Lindberg D.R."/>
            <person name="Seaver E.C."/>
            <person name="Weisblat D.A."/>
            <person name="Putnam N.H."/>
            <person name="Grigoriev I.V."/>
            <person name="Rokhsar D.S."/>
        </authorList>
    </citation>
    <scope>NUCLEOTIDE SEQUENCE</scope>
</reference>
<dbReference type="HOGENOM" id="CLU_817056_0_0_1"/>
<dbReference type="InterPro" id="IPR008952">
    <property type="entry name" value="Tetraspanin_EC2_sf"/>
</dbReference>
<evidence type="ECO:0000256" key="5">
    <source>
        <dbReference type="SAM" id="MobiDB-lite"/>
    </source>
</evidence>
<dbReference type="InterPro" id="IPR018499">
    <property type="entry name" value="Tetraspanin/Peripherin"/>
</dbReference>
<feature type="transmembrane region" description="Helical" evidence="6">
    <location>
        <begin position="146"/>
        <end position="178"/>
    </location>
</feature>
<keyword evidence="3 6" id="KW-1133">Transmembrane helix</keyword>
<dbReference type="RefSeq" id="XP_009014012.1">
    <property type="nucleotide sequence ID" value="XM_009015764.1"/>
</dbReference>
<evidence type="ECO:0000256" key="3">
    <source>
        <dbReference type="ARBA" id="ARBA00022989"/>
    </source>
</evidence>
<reference evidence="7 9" key="2">
    <citation type="journal article" date="2013" name="Nature">
        <title>Insights into bilaterian evolution from three spiralian genomes.</title>
        <authorList>
            <person name="Simakov O."/>
            <person name="Marletaz F."/>
            <person name="Cho S.J."/>
            <person name="Edsinger-Gonzales E."/>
            <person name="Havlak P."/>
            <person name="Hellsten U."/>
            <person name="Kuo D.H."/>
            <person name="Larsson T."/>
            <person name="Lv J."/>
            <person name="Arendt D."/>
            <person name="Savage R."/>
            <person name="Osoegawa K."/>
            <person name="de Jong P."/>
            <person name="Grimwood J."/>
            <person name="Chapman J.A."/>
            <person name="Shapiro H."/>
            <person name="Aerts A."/>
            <person name="Otillar R.P."/>
            <person name="Terry A.Y."/>
            <person name="Boore J.L."/>
            <person name="Grigoriev I.V."/>
            <person name="Lindberg D.R."/>
            <person name="Seaver E.C."/>
            <person name="Weisblat D.A."/>
            <person name="Putnam N.H."/>
            <person name="Rokhsar D.S."/>
        </authorList>
    </citation>
    <scope>NUCLEOTIDE SEQUENCE</scope>
</reference>
<accession>T1F2H5</accession>
<evidence type="ECO:0000256" key="4">
    <source>
        <dbReference type="ARBA" id="ARBA00023136"/>
    </source>
</evidence>
<dbReference type="OrthoDB" id="9972904at2759"/>
<dbReference type="KEGG" id="hro:HELRODRAFT_169962"/>
<dbReference type="OMA" id="YIHIVEA"/>
<dbReference type="FunFam" id="1.10.1450.10:FF:000061">
    <property type="entry name" value="KRR1 small subunit processome component homolog-like protein"/>
    <property type="match status" value="1"/>
</dbReference>
<dbReference type="Proteomes" id="UP000015101">
    <property type="component" value="Unassembled WGS sequence"/>
</dbReference>
<gene>
    <name evidence="8" type="primary">20203025</name>
    <name evidence="7" type="ORF">HELRODRAFT_169962</name>
</gene>
<feature type="compositionally biased region" description="Basic residues" evidence="5">
    <location>
        <begin position="28"/>
        <end position="42"/>
    </location>
</feature>
<dbReference type="CDD" id="cd03127">
    <property type="entry name" value="tetraspanin_LEL"/>
    <property type="match status" value="1"/>
</dbReference>
<evidence type="ECO:0000313" key="7">
    <source>
        <dbReference type="EMBL" id="ESO08223.1"/>
    </source>
</evidence>
<keyword evidence="4 6" id="KW-0472">Membrane</keyword>
<feature type="transmembrane region" description="Helical" evidence="6">
    <location>
        <begin position="70"/>
        <end position="92"/>
    </location>
</feature>
<proteinExistence type="predicted"/>
<evidence type="ECO:0000313" key="8">
    <source>
        <dbReference type="EnsemblMetazoa" id="HelroP169962"/>
    </source>
</evidence>
<protein>
    <recommendedName>
        <fullName evidence="10">Tetraspanin</fullName>
    </recommendedName>
</protein>
<evidence type="ECO:0000256" key="1">
    <source>
        <dbReference type="ARBA" id="ARBA00004141"/>
    </source>
</evidence>
<dbReference type="SUPFAM" id="SSF48652">
    <property type="entry name" value="Tetraspanin"/>
    <property type="match status" value="1"/>
</dbReference>
<evidence type="ECO:0000313" key="9">
    <source>
        <dbReference type="Proteomes" id="UP000015101"/>
    </source>
</evidence>
<feature type="region of interest" description="Disordered" evidence="5">
    <location>
        <begin position="1"/>
        <end position="42"/>
    </location>
</feature>
<feature type="transmembrane region" description="Helical" evidence="6">
    <location>
        <begin position="112"/>
        <end position="134"/>
    </location>
</feature>
<comment type="subcellular location">
    <subcellularLocation>
        <location evidence="1">Membrane</location>
        <topology evidence="1">Multi-pass membrane protein</topology>
    </subcellularLocation>
</comment>
<dbReference type="Gene3D" id="1.10.1450.10">
    <property type="entry name" value="Tetraspanin"/>
    <property type="match status" value="1"/>
</dbReference>
<dbReference type="Pfam" id="PF00335">
    <property type="entry name" value="Tetraspanin"/>
    <property type="match status" value="1"/>
</dbReference>
<keyword evidence="9" id="KW-1185">Reference proteome</keyword>
<sequence length="340" mass="38279">MAVNVGVVNYSQNAKEEESSSEDEDKRGKSRHKKVGDRKKPKRTPVEKIFRVFYRLDEQNYPTLWTTQSYIHIVEAFVHLVAACFLVVLYLFSAKYVSLYEGYSGAYQDILMMALSASGTPISLLSGLLVCYSITQKRLGRCRFNIFFATGSSAVLALSSLILTAVSLGSFLTAANIFKAGFYQNMKKFHADRSVKESIVQLQESFECCGNTNYTDWFTIGWSPSITASKVGLPLSCCKRQGTNPCFEFVELEELNSLTPYHEGCNGKVQTQYVTYTLISGSLFALSFIIDILSTGLSYTNSKSALSHENLIFEDRMKIIPQKLRANRLMRAKRNKIMRS</sequence>
<dbReference type="EMBL" id="KB096134">
    <property type="protein sequence ID" value="ESO08223.1"/>
    <property type="molecule type" value="Genomic_DNA"/>
</dbReference>
<dbReference type="EMBL" id="AMQM01003445">
    <property type="status" value="NOT_ANNOTATED_CDS"/>
    <property type="molecule type" value="Genomic_DNA"/>
</dbReference>
<evidence type="ECO:0008006" key="10">
    <source>
        <dbReference type="Google" id="ProtNLM"/>
    </source>
</evidence>